<accession>A0ABW0FVZ0</accession>
<gene>
    <name evidence="1" type="ORF">ACFPIE_17250</name>
</gene>
<evidence type="ECO:0008006" key="3">
    <source>
        <dbReference type="Google" id="ProtNLM"/>
    </source>
</evidence>
<evidence type="ECO:0000313" key="1">
    <source>
        <dbReference type="EMBL" id="MFC5345664.1"/>
    </source>
</evidence>
<dbReference type="RefSeq" id="WP_374038215.1">
    <property type="nucleotide sequence ID" value="NZ_CP169082.1"/>
</dbReference>
<dbReference type="EMBL" id="JBHSLF010000052">
    <property type="protein sequence ID" value="MFC5345664.1"/>
    <property type="molecule type" value="Genomic_DNA"/>
</dbReference>
<proteinExistence type="predicted"/>
<organism evidence="1 2">
    <name type="scientific">Brevundimonas staleyi</name>
    <dbReference type="NCBI Taxonomy" id="74326"/>
    <lineage>
        <taxon>Bacteria</taxon>
        <taxon>Pseudomonadati</taxon>
        <taxon>Pseudomonadota</taxon>
        <taxon>Alphaproteobacteria</taxon>
        <taxon>Caulobacterales</taxon>
        <taxon>Caulobacteraceae</taxon>
        <taxon>Brevundimonas</taxon>
    </lineage>
</organism>
<comment type="caution">
    <text evidence="1">The sequence shown here is derived from an EMBL/GenBank/DDBJ whole genome shotgun (WGS) entry which is preliminary data.</text>
</comment>
<sequence>MFVVLKVEHCVDIAQAEWIAQKAGADLHALLGADSAEEAVMKHCYQEPARSGWTVAIGVELADRDNAEAFAEVVAAYAGPEPGSALN</sequence>
<protein>
    <recommendedName>
        <fullName evidence="3">DUF4242 domain-containing protein</fullName>
    </recommendedName>
</protein>
<name>A0ABW0FVZ0_9CAUL</name>
<keyword evidence="2" id="KW-1185">Reference proteome</keyword>
<evidence type="ECO:0000313" key="2">
    <source>
        <dbReference type="Proteomes" id="UP001596152"/>
    </source>
</evidence>
<dbReference type="Proteomes" id="UP001596152">
    <property type="component" value="Unassembled WGS sequence"/>
</dbReference>
<reference evidence="2" key="1">
    <citation type="journal article" date="2019" name="Int. J. Syst. Evol. Microbiol.">
        <title>The Global Catalogue of Microorganisms (GCM) 10K type strain sequencing project: providing services to taxonomists for standard genome sequencing and annotation.</title>
        <authorList>
            <consortium name="The Broad Institute Genomics Platform"/>
            <consortium name="The Broad Institute Genome Sequencing Center for Infectious Disease"/>
            <person name="Wu L."/>
            <person name="Ma J."/>
        </authorList>
    </citation>
    <scope>NUCLEOTIDE SEQUENCE [LARGE SCALE GENOMIC DNA]</scope>
    <source>
        <strain evidence="2">JCM 12125</strain>
    </source>
</reference>